<evidence type="ECO:0000256" key="1">
    <source>
        <dbReference type="SAM" id="MobiDB-lite"/>
    </source>
</evidence>
<accession>A0ABN1QYB0</accession>
<reference evidence="2 3" key="1">
    <citation type="journal article" date="2019" name="Int. J. Syst. Evol. Microbiol.">
        <title>The Global Catalogue of Microorganisms (GCM) 10K type strain sequencing project: providing services to taxonomists for standard genome sequencing and annotation.</title>
        <authorList>
            <consortium name="The Broad Institute Genomics Platform"/>
            <consortium name="The Broad Institute Genome Sequencing Center for Infectious Disease"/>
            <person name="Wu L."/>
            <person name="Ma J."/>
        </authorList>
    </citation>
    <scope>NUCLEOTIDE SEQUENCE [LARGE SCALE GENOMIC DNA]</scope>
    <source>
        <strain evidence="2 3">JCM 10696</strain>
    </source>
</reference>
<proteinExistence type="predicted"/>
<protein>
    <submittedName>
        <fullName evidence="2">Uncharacterized protein</fullName>
    </submittedName>
</protein>
<evidence type="ECO:0000313" key="3">
    <source>
        <dbReference type="Proteomes" id="UP001500665"/>
    </source>
</evidence>
<comment type="caution">
    <text evidence="2">The sequence shown here is derived from an EMBL/GenBank/DDBJ whole genome shotgun (WGS) entry which is preliminary data.</text>
</comment>
<feature type="compositionally biased region" description="Basic and acidic residues" evidence="1">
    <location>
        <begin position="65"/>
        <end position="86"/>
    </location>
</feature>
<feature type="region of interest" description="Disordered" evidence="1">
    <location>
        <begin position="59"/>
        <end position="86"/>
    </location>
</feature>
<evidence type="ECO:0000313" key="2">
    <source>
        <dbReference type="EMBL" id="GAA0948865.1"/>
    </source>
</evidence>
<keyword evidence="3" id="KW-1185">Reference proteome</keyword>
<dbReference type="Proteomes" id="UP001500665">
    <property type="component" value="Unassembled WGS sequence"/>
</dbReference>
<sequence length="96" mass="10779">MDLPAVLDLREPRLDFESHTVGKLQTGVDAVHPHLAAMLPIHGAIRQTARRKVFRRFGGACGPADRADDRDEEQPRKGDAALVEKTDHERFCLPER</sequence>
<gene>
    <name evidence="2" type="ORF">GCM10009550_25600</name>
</gene>
<name>A0ABN1QYB0_9ACTN</name>
<organism evidence="2 3">
    <name type="scientific">Actinocorallia libanotica</name>
    <dbReference type="NCBI Taxonomy" id="46162"/>
    <lineage>
        <taxon>Bacteria</taxon>
        <taxon>Bacillati</taxon>
        <taxon>Actinomycetota</taxon>
        <taxon>Actinomycetes</taxon>
        <taxon>Streptosporangiales</taxon>
        <taxon>Thermomonosporaceae</taxon>
        <taxon>Actinocorallia</taxon>
    </lineage>
</organism>
<dbReference type="EMBL" id="BAAAHH010000008">
    <property type="protein sequence ID" value="GAA0948865.1"/>
    <property type="molecule type" value="Genomic_DNA"/>
</dbReference>